<feature type="compositionally biased region" description="Low complexity" evidence="1">
    <location>
        <begin position="34"/>
        <end position="54"/>
    </location>
</feature>
<evidence type="ECO:0000256" key="2">
    <source>
        <dbReference type="SAM" id="SignalP"/>
    </source>
</evidence>
<dbReference type="EMBL" id="AY815661">
    <property type="protein sequence ID" value="AAW27393.1"/>
    <property type="molecule type" value="mRNA"/>
</dbReference>
<feature type="region of interest" description="Disordered" evidence="1">
    <location>
        <begin position="28"/>
        <end position="108"/>
    </location>
</feature>
<feature type="compositionally biased region" description="Low complexity" evidence="1">
    <location>
        <begin position="71"/>
        <end position="80"/>
    </location>
</feature>
<organism evidence="3">
    <name type="scientific">Schistosoma japonicum</name>
    <name type="common">Blood fluke</name>
    <dbReference type="NCBI Taxonomy" id="6182"/>
    <lineage>
        <taxon>Eukaryota</taxon>
        <taxon>Metazoa</taxon>
        <taxon>Spiralia</taxon>
        <taxon>Lophotrochozoa</taxon>
        <taxon>Platyhelminthes</taxon>
        <taxon>Trematoda</taxon>
        <taxon>Digenea</taxon>
        <taxon>Strigeidida</taxon>
        <taxon>Schistosomatoidea</taxon>
        <taxon>Schistosomatidae</taxon>
        <taxon>Schistosoma</taxon>
    </lineage>
</organism>
<feature type="compositionally biased region" description="Pro residues" evidence="1">
    <location>
        <begin position="81"/>
        <end position="102"/>
    </location>
</feature>
<proteinExistence type="evidence at transcript level"/>
<feature type="compositionally biased region" description="Pro residues" evidence="1">
    <location>
        <begin position="55"/>
        <end position="64"/>
    </location>
</feature>
<accession>Q5D9W3</accession>
<protein>
    <submittedName>
        <fullName evidence="3">SJCHGC03840 protein</fullName>
    </submittedName>
</protein>
<sequence>MNSFLYTVTLCTILLAIMCNFDEINAVPSPNNSTKPVATAPKAPVPLPKLATPPTTKPAPPYKLVPPLTQPAKPVAATPKAPVPLPKLAKPPTPKLATPPTPTVTKRPHDERGVVAASIAPILIGLLGQGIGYIMHYIAI</sequence>
<feature type="signal peptide" evidence="2">
    <location>
        <begin position="1"/>
        <end position="26"/>
    </location>
</feature>
<evidence type="ECO:0000313" key="3">
    <source>
        <dbReference type="EMBL" id="AAW27393.1"/>
    </source>
</evidence>
<dbReference type="AlphaFoldDB" id="Q5D9W3"/>
<feature type="chain" id="PRO_5004254630" evidence="2">
    <location>
        <begin position="27"/>
        <end position="140"/>
    </location>
</feature>
<name>Q5D9W3_SCHJA</name>
<reference evidence="3" key="1">
    <citation type="submission" date="2004-11" db="EMBL/GenBank/DDBJ databases">
        <title>The full-length cDNA sequences of Schistosoma japonicum genes.</title>
        <authorList>
            <person name="Han Z."/>
        </authorList>
    </citation>
    <scope>NUCLEOTIDE SEQUENCE</scope>
</reference>
<keyword evidence="2" id="KW-0732">Signal</keyword>
<reference evidence="3" key="2">
    <citation type="journal article" date="2006" name="PLoS Pathog.">
        <title>New perspectives on host-parasite interplay by comparative transcriptomic and proteomic analyses of Schistosoma japonicum.</title>
        <authorList>
            <person name="Liu F."/>
            <person name="Lu J."/>
            <person name="Hu W."/>
            <person name="Wang S.Y."/>
            <person name="Cui S.J."/>
            <person name="Chi M."/>
            <person name="Yan Q."/>
            <person name="Wang X.R."/>
            <person name="Song H.D."/>
            <person name="Xu X.N."/>
            <person name="Wang J.J."/>
            <person name="Zhang X.L."/>
            <person name="Zhang X."/>
            <person name="Wang Z.Q."/>
            <person name="Xue C.L."/>
            <person name="Brindley P.J."/>
            <person name="McManus D.P."/>
            <person name="Yang P.Y."/>
            <person name="Feng Z."/>
            <person name="Chen Z."/>
            <person name="Han Z.G."/>
        </authorList>
    </citation>
    <scope>NUCLEOTIDE SEQUENCE</scope>
</reference>
<evidence type="ECO:0000256" key="1">
    <source>
        <dbReference type="SAM" id="MobiDB-lite"/>
    </source>
</evidence>